<dbReference type="EMBL" id="GL379816">
    <property type="protein sequence ID" value="EGT45926.1"/>
    <property type="molecule type" value="Genomic_DNA"/>
</dbReference>
<dbReference type="AlphaFoldDB" id="G0MWC5"/>
<proteinExistence type="predicted"/>
<dbReference type="HOGENOM" id="CLU_3415343_0_0_1"/>
<keyword evidence="2" id="KW-1185">Reference proteome</keyword>
<dbReference type="InParanoid" id="G0MWC5"/>
<gene>
    <name evidence="1" type="ORF">CAEBREN_09429</name>
</gene>
<protein>
    <submittedName>
        <fullName evidence="1">Uncharacterized protein</fullName>
    </submittedName>
</protein>
<evidence type="ECO:0000313" key="2">
    <source>
        <dbReference type="Proteomes" id="UP000008068"/>
    </source>
</evidence>
<organism evidence="2">
    <name type="scientific">Caenorhabditis brenneri</name>
    <name type="common">Nematode worm</name>
    <dbReference type="NCBI Taxonomy" id="135651"/>
    <lineage>
        <taxon>Eukaryota</taxon>
        <taxon>Metazoa</taxon>
        <taxon>Ecdysozoa</taxon>
        <taxon>Nematoda</taxon>
        <taxon>Chromadorea</taxon>
        <taxon>Rhabditida</taxon>
        <taxon>Rhabditina</taxon>
        <taxon>Rhabditomorpha</taxon>
        <taxon>Rhabditoidea</taxon>
        <taxon>Rhabditidae</taxon>
        <taxon>Peloderinae</taxon>
        <taxon>Caenorhabditis</taxon>
    </lineage>
</organism>
<name>G0MWC5_CAEBE</name>
<accession>G0MWC5</accession>
<sequence>MILPNLDDYLLKTVLNHMSVVRCFLQQ</sequence>
<reference evidence="2" key="1">
    <citation type="submission" date="2011-07" db="EMBL/GenBank/DDBJ databases">
        <authorList>
            <consortium name="Caenorhabditis brenneri Sequencing and Analysis Consortium"/>
            <person name="Wilson R.K."/>
        </authorList>
    </citation>
    <scope>NUCLEOTIDE SEQUENCE [LARGE SCALE GENOMIC DNA]</scope>
    <source>
        <strain evidence="2">PB2801</strain>
    </source>
</reference>
<dbReference type="Proteomes" id="UP000008068">
    <property type="component" value="Unassembled WGS sequence"/>
</dbReference>
<evidence type="ECO:0000313" key="1">
    <source>
        <dbReference type="EMBL" id="EGT45926.1"/>
    </source>
</evidence>